<dbReference type="InterPro" id="IPR016722">
    <property type="entry name" value="DNA_pol_alpha_bsu"/>
</dbReference>
<dbReference type="PANTHER" id="PTHR23061">
    <property type="entry name" value="DNA POLYMERASE 2 ALPHA 70 KDA SUBUNIT"/>
    <property type="match status" value="1"/>
</dbReference>
<evidence type="ECO:0000256" key="2">
    <source>
        <dbReference type="ARBA" id="ARBA00023242"/>
    </source>
</evidence>
<organism evidence="3 4">
    <name type="scientific">Cetraspora pellucida</name>
    <dbReference type="NCBI Taxonomy" id="1433469"/>
    <lineage>
        <taxon>Eukaryota</taxon>
        <taxon>Fungi</taxon>
        <taxon>Fungi incertae sedis</taxon>
        <taxon>Mucoromycota</taxon>
        <taxon>Glomeromycotina</taxon>
        <taxon>Glomeromycetes</taxon>
        <taxon>Diversisporales</taxon>
        <taxon>Gigasporaceae</taxon>
        <taxon>Cetraspora</taxon>
    </lineage>
</organism>
<dbReference type="Gene3D" id="3.60.21.60">
    <property type="match status" value="1"/>
</dbReference>
<evidence type="ECO:0000313" key="4">
    <source>
        <dbReference type="Proteomes" id="UP000789759"/>
    </source>
</evidence>
<dbReference type="GO" id="GO:0005658">
    <property type="term" value="C:alpha DNA polymerase:primase complex"/>
    <property type="evidence" value="ECO:0007669"/>
    <property type="project" value="TreeGrafter"/>
</dbReference>
<reference evidence="3" key="1">
    <citation type="submission" date="2021-06" db="EMBL/GenBank/DDBJ databases">
        <authorList>
            <person name="Kallberg Y."/>
            <person name="Tangrot J."/>
            <person name="Rosling A."/>
        </authorList>
    </citation>
    <scope>NUCLEOTIDE SEQUENCE</scope>
    <source>
        <strain evidence="3">FL966</strain>
    </source>
</reference>
<proteinExistence type="predicted"/>
<feature type="non-terminal residue" evidence="3">
    <location>
        <position position="75"/>
    </location>
</feature>
<dbReference type="EMBL" id="CAJVQA010014427">
    <property type="protein sequence ID" value="CAG8730951.1"/>
    <property type="molecule type" value="Genomic_DNA"/>
</dbReference>
<dbReference type="PANTHER" id="PTHR23061:SF12">
    <property type="entry name" value="DNA POLYMERASE ALPHA SUBUNIT B"/>
    <property type="match status" value="1"/>
</dbReference>
<keyword evidence="4" id="KW-1185">Reference proteome</keyword>
<dbReference type="GO" id="GO:0006270">
    <property type="term" value="P:DNA replication initiation"/>
    <property type="evidence" value="ECO:0007669"/>
    <property type="project" value="TreeGrafter"/>
</dbReference>
<dbReference type="Proteomes" id="UP000789759">
    <property type="component" value="Unassembled WGS sequence"/>
</dbReference>
<evidence type="ECO:0000313" key="3">
    <source>
        <dbReference type="EMBL" id="CAG8730951.1"/>
    </source>
</evidence>
<name>A0A9N9NGR9_9GLOM</name>
<evidence type="ECO:0000256" key="1">
    <source>
        <dbReference type="ARBA" id="ARBA00004123"/>
    </source>
</evidence>
<protein>
    <submittedName>
        <fullName evidence="3">2289_t:CDS:1</fullName>
    </submittedName>
</protein>
<dbReference type="AlphaFoldDB" id="A0A9N9NGR9"/>
<comment type="caution">
    <text evidence="3">The sequence shown here is derived from an EMBL/GenBank/DDBJ whole genome shotgun (WGS) entry which is preliminary data.</text>
</comment>
<comment type="subcellular location">
    <subcellularLocation>
        <location evidence="1">Nucleus</location>
    </subcellularLocation>
</comment>
<sequence length="75" mass="8489">LYPLFPPAIGEVNMDLKHITSLELKSTPDVLLLSYKLKYFTKIVDQVVCINPEPCGRNICQNDHSSVSTELRARD</sequence>
<accession>A0A9N9NGR9</accession>
<dbReference type="OrthoDB" id="336885at2759"/>
<gene>
    <name evidence="3" type="ORF">CPELLU_LOCUS13488</name>
</gene>
<keyword evidence="2" id="KW-0539">Nucleus</keyword>